<evidence type="ECO:0000313" key="1">
    <source>
        <dbReference type="EMBL" id="GAU11034.1"/>
    </source>
</evidence>
<gene>
    <name evidence="1" type="ORF">TSUD_113270</name>
</gene>
<evidence type="ECO:0000313" key="2">
    <source>
        <dbReference type="Proteomes" id="UP000242715"/>
    </source>
</evidence>
<dbReference type="Proteomes" id="UP000242715">
    <property type="component" value="Unassembled WGS sequence"/>
</dbReference>
<name>A0A2Z6M0W9_TRISU</name>
<dbReference type="EMBL" id="DF973112">
    <property type="protein sequence ID" value="GAU11034.1"/>
    <property type="molecule type" value="Genomic_DNA"/>
</dbReference>
<feature type="non-terminal residue" evidence="1">
    <location>
        <position position="1"/>
    </location>
</feature>
<accession>A0A2Z6M0W9</accession>
<proteinExistence type="predicted"/>
<organism evidence="1 2">
    <name type="scientific">Trifolium subterraneum</name>
    <name type="common">Subterranean clover</name>
    <dbReference type="NCBI Taxonomy" id="3900"/>
    <lineage>
        <taxon>Eukaryota</taxon>
        <taxon>Viridiplantae</taxon>
        <taxon>Streptophyta</taxon>
        <taxon>Embryophyta</taxon>
        <taxon>Tracheophyta</taxon>
        <taxon>Spermatophyta</taxon>
        <taxon>Magnoliopsida</taxon>
        <taxon>eudicotyledons</taxon>
        <taxon>Gunneridae</taxon>
        <taxon>Pentapetalae</taxon>
        <taxon>rosids</taxon>
        <taxon>fabids</taxon>
        <taxon>Fabales</taxon>
        <taxon>Fabaceae</taxon>
        <taxon>Papilionoideae</taxon>
        <taxon>50 kb inversion clade</taxon>
        <taxon>NPAAA clade</taxon>
        <taxon>Hologalegina</taxon>
        <taxon>IRL clade</taxon>
        <taxon>Trifolieae</taxon>
        <taxon>Trifolium</taxon>
    </lineage>
</organism>
<protein>
    <submittedName>
        <fullName evidence="1">Uncharacterized protein</fullName>
    </submittedName>
</protein>
<reference evidence="2" key="1">
    <citation type="journal article" date="2017" name="Front. Plant Sci.">
        <title>Climate Clever Clovers: New Paradigm to Reduce the Environmental Footprint of Ruminants by Breeding Low Methanogenic Forages Utilizing Haplotype Variation.</title>
        <authorList>
            <person name="Kaur P."/>
            <person name="Appels R."/>
            <person name="Bayer P.E."/>
            <person name="Keeble-Gagnere G."/>
            <person name="Wang J."/>
            <person name="Hirakawa H."/>
            <person name="Shirasawa K."/>
            <person name="Vercoe P."/>
            <person name="Stefanova K."/>
            <person name="Durmic Z."/>
            <person name="Nichols P."/>
            <person name="Revell C."/>
            <person name="Isobe S.N."/>
            <person name="Edwards D."/>
            <person name="Erskine W."/>
        </authorList>
    </citation>
    <scope>NUCLEOTIDE SEQUENCE [LARGE SCALE GENOMIC DNA]</scope>
    <source>
        <strain evidence="2">cv. Daliak</strain>
    </source>
</reference>
<keyword evidence="2" id="KW-1185">Reference proteome</keyword>
<sequence length="74" mass="8278">HSSSNQMMIVFARAAKKKDASTIFSIHYVAAFAAMRVVVANAARNVPAVVVPRLLNFQETYAEFMFHPFCCILQ</sequence>
<dbReference type="AlphaFoldDB" id="A0A2Z6M0W9"/>